<evidence type="ECO:0000259" key="1">
    <source>
        <dbReference type="Pfam" id="PF24886"/>
    </source>
</evidence>
<proteinExistence type="predicted"/>
<organism evidence="2">
    <name type="scientific">Pseudomonas phage Arace01</name>
    <dbReference type="NCBI Taxonomy" id="3138526"/>
    <lineage>
        <taxon>Viruses</taxon>
    </lineage>
</organism>
<name>A0AAU6VZ44_9VIRU</name>
<accession>A0AAU6VZ44</accession>
<protein>
    <recommendedName>
        <fullName evidence="1">DUF7740 domain-containing protein</fullName>
    </recommendedName>
</protein>
<dbReference type="Pfam" id="PF24886">
    <property type="entry name" value="DUF7740"/>
    <property type="match status" value="1"/>
</dbReference>
<dbReference type="EMBL" id="PP179312">
    <property type="protein sequence ID" value="XAI69710.1"/>
    <property type="molecule type" value="Genomic_DNA"/>
</dbReference>
<evidence type="ECO:0000313" key="2">
    <source>
        <dbReference type="EMBL" id="XAI69710.1"/>
    </source>
</evidence>
<gene>
    <name evidence="2" type="ORF">Arace01_00042</name>
</gene>
<dbReference type="InterPro" id="IPR056642">
    <property type="entry name" value="DUF7740"/>
</dbReference>
<sequence length="184" mass="20657">MMNEPMTLPSWMTKVIRPGHITQSSMDGGHLVLLMALSLRIHDSADEIRALCRRVMNDVPMGMQPNMKRLAREKDDEKVFAAAIQIINRGCNTMGILPDVVFVRNDAEPETPEYLTQDEVMDQLKTLASEVSDPTALARIVQEMSENVPDHWKGALYLVAGSKNPRATIHAAVREYQNGRTKED</sequence>
<reference evidence="2" key="1">
    <citation type="journal article" date="2024" name="J. Gen. Virol.">
        <title>Novel phages of Pseudomonas syringae unveil numerous potential auxiliary metabolic genes.</title>
        <authorList>
            <person name="Feltin C."/>
            <person name="Garneau J.R."/>
            <person name="Morris C.E."/>
            <person name="Berard A."/>
            <person name="Torres-Barcelo C."/>
        </authorList>
    </citation>
    <scope>NUCLEOTIDE SEQUENCE</scope>
</reference>
<feature type="domain" description="DUF7740" evidence="1">
    <location>
        <begin position="31"/>
        <end position="81"/>
    </location>
</feature>